<dbReference type="InterPro" id="IPR016180">
    <property type="entry name" value="Ribosomal_uL16_dom"/>
</dbReference>
<reference evidence="4" key="1">
    <citation type="journal article" date="2014" name="Front. Microbiol.">
        <title>High frequency of phylogenetically diverse reductive dehalogenase-homologous genes in deep subseafloor sedimentary metagenomes.</title>
        <authorList>
            <person name="Kawai M."/>
            <person name="Futagami T."/>
            <person name="Toyoda A."/>
            <person name="Takaki Y."/>
            <person name="Nishi S."/>
            <person name="Hori S."/>
            <person name="Arai W."/>
            <person name="Tsubouchi T."/>
            <person name="Morono Y."/>
            <person name="Uchiyama I."/>
            <person name="Ito T."/>
            <person name="Fujiyama A."/>
            <person name="Inagaki F."/>
            <person name="Takami H."/>
        </authorList>
    </citation>
    <scope>NUCLEOTIDE SEQUENCE</scope>
    <source>
        <strain evidence="4">Expedition CK06-06</strain>
    </source>
</reference>
<gene>
    <name evidence="4" type="ORF">S03H2_58296</name>
</gene>
<dbReference type="EMBL" id="BARU01037404">
    <property type="protein sequence ID" value="GAH87686.1"/>
    <property type="molecule type" value="Genomic_DNA"/>
</dbReference>
<dbReference type="InterPro" id="IPR047873">
    <property type="entry name" value="Ribosomal_uL16"/>
</dbReference>
<dbReference type="PRINTS" id="PR00060">
    <property type="entry name" value="RIBOSOMALL16"/>
</dbReference>
<accession>X1IZ00</accession>
<keyword evidence="3" id="KW-0687">Ribonucleoprotein</keyword>
<evidence type="ECO:0000256" key="2">
    <source>
        <dbReference type="ARBA" id="ARBA00022980"/>
    </source>
</evidence>
<dbReference type="NCBIfam" id="TIGR01164">
    <property type="entry name" value="rplP_bact"/>
    <property type="match status" value="1"/>
</dbReference>
<dbReference type="CDD" id="cd01433">
    <property type="entry name" value="Ribosomal_L16_L10e"/>
    <property type="match status" value="1"/>
</dbReference>
<dbReference type="GO" id="GO:0019843">
    <property type="term" value="F:rRNA binding"/>
    <property type="evidence" value="ECO:0007669"/>
    <property type="project" value="InterPro"/>
</dbReference>
<evidence type="ECO:0000256" key="3">
    <source>
        <dbReference type="ARBA" id="ARBA00023274"/>
    </source>
</evidence>
<dbReference type="Pfam" id="PF00252">
    <property type="entry name" value="Ribosomal_L16"/>
    <property type="match status" value="1"/>
</dbReference>
<dbReference type="Gene3D" id="3.90.1170.10">
    <property type="entry name" value="Ribosomal protein L10e/L16"/>
    <property type="match status" value="1"/>
</dbReference>
<comment type="caution">
    <text evidence="4">The sequence shown here is derived from an EMBL/GenBank/DDBJ whole genome shotgun (WGS) entry which is preliminary data.</text>
</comment>
<dbReference type="GO" id="GO:0003735">
    <property type="term" value="F:structural constituent of ribosome"/>
    <property type="evidence" value="ECO:0007669"/>
    <property type="project" value="InterPro"/>
</dbReference>
<dbReference type="GO" id="GO:0005840">
    <property type="term" value="C:ribosome"/>
    <property type="evidence" value="ECO:0007669"/>
    <property type="project" value="UniProtKB-KW"/>
</dbReference>
<dbReference type="PROSITE" id="PS00701">
    <property type="entry name" value="RIBOSOMAL_L16_2"/>
    <property type="match status" value="1"/>
</dbReference>
<dbReference type="GO" id="GO:1990904">
    <property type="term" value="C:ribonucleoprotein complex"/>
    <property type="evidence" value="ECO:0007669"/>
    <property type="project" value="UniProtKB-KW"/>
</dbReference>
<protein>
    <submittedName>
        <fullName evidence="4">Uncharacterized protein</fullName>
    </submittedName>
</protein>
<dbReference type="InterPro" id="IPR000114">
    <property type="entry name" value="Ribosomal_uL16_bact-type"/>
</dbReference>
<evidence type="ECO:0000313" key="4">
    <source>
        <dbReference type="EMBL" id="GAH87686.1"/>
    </source>
</evidence>
<dbReference type="SUPFAM" id="SSF54686">
    <property type="entry name" value="Ribosomal protein L16p/L10e"/>
    <property type="match status" value="1"/>
</dbReference>
<dbReference type="PANTHER" id="PTHR12220">
    <property type="entry name" value="50S/60S RIBOSOMAL PROTEIN L16"/>
    <property type="match status" value="1"/>
</dbReference>
<organism evidence="4">
    <name type="scientific">marine sediment metagenome</name>
    <dbReference type="NCBI Taxonomy" id="412755"/>
    <lineage>
        <taxon>unclassified sequences</taxon>
        <taxon>metagenomes</taxon>
        <taxon>ecological metagenomes</taxon>
    </lineage>
</organism>
<dbReference type="InterPro" id="IPR036920">
    <property type="entry name" value="Ribosomal_uL16_sf"/>
</dbReference>
<dbReference type="PANTHER" id="PTHR12220:SF13">
    <property type="entry name" value="LARGE RIBOSOMAL SUBUNIT PROTEIN UL16M"/>
    <property type="match status" value="1"/>
</dbReference>
<keyword evidence="2" id="KW-0689">Ribosomal protein</keyword>
<dbReference type="GO" id="GO:0006412">
    <property type="term" value="P:translation"/>
    <property type="evidence" value="ECO:0007669"/>
    <property type="project" value="InterPro"/>
</dbReference>
<dbReference type="InterPro" id="IPR020798">
    <property type="entry name" value="Ribosomal_uL16_CS"/>
</dbReference>
<sequence>TRHVRRGGKIWIRVFPDKPVTKKPAETRMGSGKGPPDHWVAVVKPGRILFEIAGVSEEAAKGAIRLAAYKLPISTKFVLRETSVALGSESKNKELAQVEG</sequence>
<dbReference type="PROSITE" id="PS00586">
    <property type="entry name" value="RIBOSOMAL_L16_1"/>
    <property type="match status" value="1"/>
</dbReference>
<comment type="similarity">
    <text evidence="1">Belongs to the universal ribosomal protein uL16 family.</text>
</comment>
<feature type="non-terminal residue" evidence="4">
    <location>
        <position position="1"/>
    </location>
</feature>
<dbReference type="AlphaFoldDB" id="X1IZ00"/>
<evidence type="ECO:0000256" key="1">
    <source>
        <dbReference type="ARBA" id="ARBA00008931"/>
    </source>
</evidence>
<name>X1IZ00_9ZZZZ</name>
<proteinExistence type="inferred from homology"/>